<keyword evidence="3" id="KW-1185">Reference proteome</keyword>
<protein>
    <submittedName>
        <fullName evidence="2">Uncharacterized protein</fullName>
    </submittedName>
</protein>
<gene>
    <name evidence="2" type="ORF">WJX84_003196</name>
</gene>
<evidence type="ECO:0000313" key="2">
    <source>
        <dbReference type="EMBL" id="KAK9848493.1"/>
    </source>
</evidence>
<comment type="caution">
    <text evidence="2">The sequence shown here is derived from an EMBL/GenBank/DDBJ whole genome shotgun (WGS) entry which is preliminary data.</text>
</comment>
<dbReference type="InterPro" id="IPR008507">
    <property type="entry name" value="DUF789"/>
</dbReference>
<evidence type="ECO:0000313" key="3">
    <source>
        <dbReference type="Proteomes" id="UP001485043"/>
    </source>
</evidence>
<organism evidence="2 3">
    <name type="scientific">Apatococcus fuscideae</name>
    <dbReference type="NCBI Taxonomy" id="2026836"/>
    <lineage>
        <taxon>Eukaryota</taxon>
        <taxon>Viridiplantae</taxon>
        <taxon>Chlorophyta</taxon>
        <taxon>core chlorophytes</taxon>
        <taxon>Trebouxiophyceae</taxon>
        <taxon>Chlorellales</taxon>
        <taxon>Chlorellaceae</taxon>
        <taxon>Apatococcus</taxon>
    </lineage>
</organism>
<proteinExistence type="predicted"/>
<feature type="compositionally biased region" description="Polar residues" evidence="1">
    <location>
        <begin position="487"/>
        <end position="523"/>
    </location>
</feature>
<dbReference type="InterPro" id="IPR015943">
    <property type="entry name" value="WD40/YVTN_repeat-like_dom_sf"/>
</dbReference>
<name>A0AAW1SLB8_9CHLO</name>
<accession>A0AAW1SLB8</accession>
<feature type="region of interest" description="Disordered" evidence="1">
    <location>
        <begin position="342"/>
        <end position="535"/>
    </location>
</feature>
<feature type="compositionally biased region" description="Polar residues" evidence="1">
    <location>
        <begin position="343"/>
        <end position="363"/>
    </location>
</feature>
<feature type="compositionally biased region" description="Basic and acidic residues" evidence="1">
    <location>
        <begin position="308"/>
        <end position="320"/>
    </location>
</feature>
<dbReference type="EMBL" id="JALJOV010001395">
    <property type="protein sequence ID" value="KAK9848493.1"/>
    <property type="molecule type" value="Genomic_DNA"/>
</dbReference>
<dbReference type="PANTHER" id="PTHR32010:SF18">
    <property type="entry name" value="DUF789 FAMILY PROTEIN"/>
    <property type="match status" value="1"/>
</dbReference>
<dbReference type="AlphaFoldDB" id="A0AAW1SLB8"/>
<dbReference type="Pfam" id="PF05623">
    <property type="entry name" value="DUF789"/>
    <property type="match status" value="2"/>
</dbReference>
<dbReference type="InterPro" id="IPR036322">
    <property type="entry name" value="WD40_repeat_dom_sf"/>
</dbReference>
<sequence length="913" mass="99242">MTQKLLTSQGTPSQATTVDPVAEQQKVKHDLHLKASIPGKLQRLFFQVPTNPEVAEDDTATQTQELLDDLRAGLTEWQAILYQDGKALGRLVQPRIATDICSAADAEDEAAFKATLLAELQYHLWQPAAEKDIPPRALQILLDAHFKESSYSIKVFGQARGALFPVPLPYHLSGQRTTAAVSFAYQQQQYIRRQQLRWHTADSSPAPTGEISSVTVVCGSSPHSFTATFNTKTAPASLSSVNLSLRFVLVAAFTPEHASAKPLTDPAMEHQRKKFNTSIYNPALAKPVQQVLPSQHPAKKSRPSSFKDNGEARDRDHLDLRDQTLAAVDAVDASSDAIRELVQKSSNSSQPVAASTSGSSGFDTVQRPAKPGSSKGPAATQGMQRRADLTSSGSLPRDGPDGQAVRMHQQPGLASQTPAAMGPSATGPSWSEGHEPKAPLHSAWQQDWRSDAVMHQRRHRSMPTIFSPAMPSQPPNAAQRRSEHSKQPGNPSANSAGPASTSGSSLDTATPSEVPRASNSALSAQHGPVSASQGQQIDLPKLHETAQVEAPSQGTDIERFLERATPVLEVPSHAGTGVKPELCLADVWEFFRQPSLYGQEVMTLGGKRGLSQAYYLPSMSAMQLFLPAGAHEGIGAHRPPYQLYSHEADWGPRWSPHMRPLAELFEQELPFERPPLFSRIADMASGLLSDGLDGHLLLDKRLADLHPASWFAVAWYPIYRIPDAPLNARFLTFHSLHPQPHPSTTAAGASRMSLPVDGGLLGVACENGSLRAFDLRSGERSFNFQNDFPQGEPMTSVLFNPAKEYEIFGSAAKRICCFDLRQGSDQAPVSSLECNQDDINQLAINPKGTYLAAADDTGSIQIVALQQAMSPFKHLHGGHQNICSTVAFRAHKHWEGKCQPFLLSPLHWMPNHS</sequence>
<dbReference type="Gene3D" id="2.130.10.10">
    <property type="entry name" value="YVTN repeat-like/Quinoprotein amine dehydrogenase"/>
    <property type="match status" value="1"/>
</dbReference>
<reference evidence="2 3" key="1">
    <citation type="journal article" date="2024" name="Nat. Commun.">
        <title>Phylogenomics reveals the evolutionary origins of lichenization in chlorophyte algae.</title>
        <authorList>
            <person name="Puginier C."/>
            <person name="Libourel C."/>
            <person name="Otte J."/>
            <person name="Skaloud P."/>
            <person name="Haon M."/>
            <person name="Grisel S."/>
            <person name="Petersen M."/>
            <person name="Berrin J.G."/>
            <person name="Delaux P.M."/>
            <person name="Dal Grande F."/>
            <person name="Keller J."/>
        </authorList>
    </citation>
    <scope>NUCLEOTIDE SEQUENCE [LARGE SCALE GENOMIC DNA]</scope>
    <source>
        <strain evidence="2 3">SAG 2523</strain>
    </source>
</reference>
<dbReference type="PANTHER" id="PTHR32010">
    <property type="entry name" value="PHOTOSYSTEM II STABILITY/ASSEMBLY FACTOR HCF136, CHLOROPLASTIC"/>
    <property type="match status" value="1"/>
</dbReference>
<evidence type="ECO:0000256" key="1">
    <source>
        <dbReference type="SAM" id="MobiDB-lite"/>
    </source>
</evidence>
<dbReference type="SUPFAM" id="SSF50978">
    <property type="entry name" value="WD40 repeat-like"/>
    <property type="match status" value="1"/>
</dbReference>
<feature type="region of interest" description="Disordered" evidence="1">
    <location>
        <begin position="290"/>
        <end position="320"/>
    </location>
</feature>
<dbReference type="Proteomes" id="UP001485043">
    <property type="component" value="Unassembled WGS sequence"/>
</dbReference>